<dbReference type="EC" id="2.3.2.30" evidence="7"/>
<comment type="similarity">
    <text evidence="6">Belongs to the acetyltransferase family. OlsB subfamily.</text>
</comment>
<dbReference type="OrthoDB" id="9787072at2"/>
<dbReference type="STRING" id="1177179.A11A3_12023"/>
<dbReference type="RefSeq" id="WP_008929577.1">
    <property type="nucleotide sequence ID" value="NZ_AMRJ01000019.1"/>
</dbReference>
<evidence type="ECO:0000256" key="10">
    <source>
        <dbReference type="ARBA" id="ARBA00047785"/>
    </source>
</evidence>
<evidence type="ECO:0000256" key="1">
    <source>
        <dbReference type="ARBA" id="ARBA00005189"/>
    </source>
</evidence>
<evidence type="ECO:0000256" key="6">
    <source>
        <dbReference type="ARBA" id="ARBA00038095"/>
    </source>
</evidence>
<evidence type="ECO:0000256" key="9">
    <source>
        <dbReference type="ARBA" id="ARBA00045724"/>
    </source>
</evidence>
<keyword evidence="12" id="KW-1185">Reference proteome</keyword>
<dbReference type="GO" id="GO:0043810">
    <property type="term" value="F:ornithine-acyl [acyl carrier protein] N-acyltransferase activity"/>
    <property type="evidence" value="ECO:0007669"/>
    <property type="project" value="UniProtKB-EC"/>
</dbReference>
<dbReference type="Proteomes" id="UP000010164">
    <property type="component" value="Unassembled WGS sequence"/>
</dbReference>
<dbReference type="eggNOG" id="COG3176">
    <property type="taxonomic scope" value="Bacteria"/>
</dbReference>
<dbReference type="SUPFAM" id="SSF55729">
    <property type="entry name" value="Acyl-CoA N-acyltransferases (Nat)"/>
    <property type="match status" value="1"/>
</dbReference>
<dbReference type="InterPro" id="IPR016181">
    <property type="entry name" value="Acyl_CoA_acyltransferase"/>
</dbReference>
<dbReference type="PATRIC" id="fig|1177179.3.peg.2404"/>
<reference evidence="11 12" key="1">
    <citation type="journal article" date="2012" name="J. Bacteriol.">
        <title>Genome Sequence of the Alkane-Degrading Bacterium Alcanivorax hongdengensis Type Strain A-11-3.</title>
        <authorList>
            <person name="Lai Q."/>
            <person name="Shao Z."/>
        </authorList>
    </citation>
    <scope>NUCLEOTIDE SEQUENCE [LARGE SCALE GENOMIC DNA]</scope>
    <source>
        <strain evidence="11 12">A-11-3</strain>
    </source>
</reference>
<dbReference type="PANTHER" id="PTHR37323">
    <property type="entry name" value="GCN5-RELATED N-ACETYLTRANSFERASE"/>
    <property type="match status" value="1"/>
</dbReference>
<dbReference type="AlphaFoldDB" id="L0WDF3"/>
<dbReference type="GO" id="GO:0006629">
    <property type="term" value="P:lipid metabolic process"/>
    <property type="evidence" value="ECO:0007669"/>
    <property type="project" value="UniProtKB-KW"/>
</dbReference>
<keyword evidence="5" id="KW-0012">Acyltransferase</keyword>
<comment type="caution">
    <text evidence="11">The sequence shown here is derived from an EMBL/GenBank/DDBJ whole genome shotgun (WGS) entry which is preliminary data.</text>
</comment>
<keyword evidence="3" id="KW-0808">Transferase</keyword>
<comment type="catalytic activity">
    <reaction evidence="10">
        <text>a (3R)-hydroxyacyl-[ACP] + L-ornithine = a lyso-ornithine lipid + holo-[ACP] + H(+)</text>
        <dbReference type="Rhea" id="RHEA:20633"/>
        <dbReference type="Rhea" id="RHEA-COMP:9685"/>
        <dbReference type="Rhea" id="RHEA-COMP:9945"/>
        <dbReference type="ChEBI" id="CHEBI:15378"/>
        <dbReference type="ChEBI" id="CHEBI:46911"/>
        <dbReference type="ChEBI" id="CHEBI:64479"/>
        <dbReference type="ChEBI" id="CHEBI:78827"/>
        <dbReference type="ChEBI" id="CHEBI:138482"/>
        <dbReference type="EC" id="2.3.2.30"/>
    </reaction>
    <physiologicalReaction direction="left-to-right" evidence="10">
        <dbReference type="Rhea" id="RHEA:20634"/>
    </physiologicalReaction>
</comment>
<dbReference type="InterPro" id="IPR052351">
    <property type="entry name" value="Ornithine_N-alpha-AT"/>
</dbReference>
<keyword evidence="2" id="KW-0444">Lipid biosynthesis</keyword>
<evidence type="ECO:0000313" key="11">
    <source>
        <dbReference type="EMBL" id="EKF73805.1"/>
    </source>
</evidence>
<evidence type="ECO:0000256" key="7">
    <source>
        <dbReference type="ARBA" id="ARBA00039058"/>
    </source>
</evidence>
<dbReference type="Pfam" id="PF13444">
    <property type="entry name" value="Acetyltransf_5"/>
    <property type="match status" value="1"/>
</dbReference>
<evidence type="ECO:0000256" key="8">
    <source>
        <dbReference type="ARBA" id="ARBA00039866"/>
    </source>
</evidence>
<gene>
    <name evidence="11" type="ORF">A11A3_12023</name>
</gene>
<dbReference type="PANTHER" id="PTHR37323:SF1">
    <property type="entry name" value="L-ORNITHINE N(ALPHA)-ACYLTRANSFERASE"/>
    <property type="match status" value="1"/>
</dbReference>
<sequence>MLAQAAGKIKALSPQLRAFSPQLKEAIAKPFAATADILRFPRERTEPALEGGSRFSAYFTRSRREIIKVQRMRYRIFSQEYGASFSAPFGLDRDRFDKHCLHLVVRDNRSGEIVGYTRVLPCDRLFRTGGFYSGGEFDLSRLQHLPGRVAEIGRTCIHPEHRSGAVITVLWARLAQYMLENDIRYLLGCASIALGEGYNVAAIDRRIRERHLSETTLRVTPHLTLSQLPGDVNEPSIKMPPLLKAYLRMGASVCGEPCWDPDFNCLDYFILMAVEDLPARYVQHFMQPAQAV</sequence>
<evidence type="ECO:0000256" key="3">
    <source>
        <dbReference type="ARBA" id="ARBA00022679"/>
    </source>
</evidence>
<accession>L0WDF3</accession>
<protein>
    <recommendedName>
        <fullName evidence="8">L-ornithine N(alpha)-acyltransferase</fullName>
        <ecNumber evidence="7">2.3.2.30</ecNumber>
    </recommendedName>
</protein>
<dbReference type="Gene3D" id="3.40.630.30">
    <property type="match status" value="1"/>
</dbReference>
<comment type="pathway">
    <text evidence="1">Lipid metabolism.</text>
</comment>
<evidence type="ECO:0000256" key="5">
    <source>
        <dbReference type="ARBA" id="ARBA00023315"/>
    </source>
</evidence>
<dbReference type="EMBL" id="AMRJ01000019">
    <property type="protein sequence ID" value="EKF73805.1"/>
    <property type="molecule type" value="Genomic_DNA"/>
</dbReference>
<organism evidence="11 12">
    <name type="scientific">Alcanivorax hongdengensis A-11-3</name>
    <dbReference type="NCBI Taxonomy" id="1177179"/>
    <lineage>
        <taxon>Bacteria</taxon>
        <taxon>Pseudomonadati</taxon>
        <taxon>Pseudomonadota</taxon>
        <taxon>Gammaproteobacteria</taxon>
        <taxon>Oceanospirillales</taxon>
        <taxon>Alcanivoracaceae</taxon>
        <taxon>Alcanivorax</taxon>
    </lineage>
</organism>
<evidence type="ECO:0000313" key="12">
    <source>
        <dbReference type="Proteomes" id="UP000010164"/>
    </source>
</evidence>
<evidence type="ECO:0000256" key="4">
    <source>
        <dbReference type="ARBA" id="ARBA00023098"/>
    </source>
</evidence>
<name>L0WDF3_9GAMM</name>
<comment type="function">
    <text evidence="9">Catalyzes the first step in the biosynthesis of ornithine lipids, which are phosphorus-free membrane lipids. Catalyzes the 3-hydroxyacyl-acyl carrier protein-dependent acylation of ornithine to form lyso-ornithine lipid (LOL).</text>
</comment>
<keyword evidence="4" id="KW-0443">Lipid metabolism</keyword>
<evidence type="ECO:0000256" key="2">
    <source>
        <dbReference type="ARBA" id="ARBA00022516"/>
    </source>
</evidence>
<proteinExistence type="inferred from homology"/>